<feature type="signal peptide" evidence="2">
    <location>
        <begin position="1"/>
        <end position="22"/>
    </location>
</feature>
<dbReference type="AlphaFoldDB" id="A0A938XVE4"/>
<feature type="region of interest" description="Disordered" evidence="1">
    <location>
        <begin position="203"/>
        <end position="224"/>
    </location>
</feature>
<evidence type="ECO:0000313" key="4">
    <source>
        <dbReference type="Proteomes" id="UP000774000"/>
    </source>
</evidence>
<dbReference type="RefSeq" id="WP_204701091.1">
    <property type="nucleotide sequence ID" value="NZ_JAFBDQ010000005.1"/>
</dbReference>
<reference evidence="3" key="1">
    <citation type="submission" date="2021-01" db="EMBL/GenBank/DDBJ databases">
        <title>Genomic Encyclopedia of Type Strains, Phase IV (KMG-IV): sequencing the most valuable type-strain genomes for metagenomic binning, comparative biology and taxonomic classification.</title>
        <authorList>
            <person name="Goeker M."/>
        </authorList>
    </citation>
    <scope>NUCLEOTIDE SEQUENCE</scope>
    <source>
        <strain evidence="3">DSM 23230</strain>
    </source>
</reference>
<evidence type="ECO:0000256" key="1">
    <source>
        <dbReference type="SAM" id="MobiDB-lite"/>
    </source>
</evidence>
<evidence type="ECO:0000313" key="3">
    <source>
        <dbReference type="EMBL" id="MBM7556307.1"/>
    </source>
</evidence>
<keyword evidence="4" id="KW-1185">Reference proteome</keyword>
<dbReference type="Proteomes" id="UP000774000">
    <property type="component" value="Unassembled WGS sequence"/>
</dbReference>
<comment type="caution">
    <text evidence="3">The sequence shown here is derived from an EMBL/GenBank/DDBJ whole genome shotgun (WGS) entry which is preliminary data.</text>
</comment>
<feature type="chain" id="PRO_5037942950" evidence="2">
    <location>
        <begin position="23"/>
        <end position="285"/>
    </location>
</feature>
<sequence length="285" mass="33567">MKKLSVLLLIVLLLVLTVNVLADDVTTKLNEDYGLTEEKLKQAELSTNKAKTKLYDELEEISKLEDKFMKPGEFAENLIEIDILTKDNLSNLDLAYKELLKSENKRLRKDFIEAPSWVKSKIKEILNEGESSKESTEWSDEELSALDEAVEQSDKKLQQEKKETQQEKKETQQEKKETQQEKKETQRLKQRLEMLKEIEEQLEQENEELAEENEELAEENEQLEEKLKSVNNKLRNKIERFIEKIENSKKVNQKYVDWAIETLNEAKGLYDNETKSEYLDILKSY</sequence>
<accession>A0A938XVE4</accession>
<keyword evidence="2" id="KW-0732">Signal</keyword>
<evidence type="ECO:0000256" key="2">
    <source>
        <dbReference type="SAM" id="SignalP"/>
    </source>
</evidence>
<feature type="compositionally biased region" description="Acidic residues" evidence="1">
    <location>
        <begin position="203"/>
        <end position="222"/>
    </location>
</feature>
<name>A0A938XVE4_9FIRM</name>
<dbReference type="EMBL" id="JAFBDQ010000005">
    <property type="protein sequence ID" value="MBM7556307.1"/>
    <property type="molecule type" value="Genomic_DNA"/>
</dbReference>
<feature type="compositionally biased region" description="Basic and acidic residues" evidence="1">
    <location>
        <begin position="152"/>
        <end position="187"/>
    </location>
</feature>
<feature type="region of interest" description="Disordered" evidence="1">
    <location>
        <begin position="128"/>
        <end position="187"/>
    </location>
</feature>
<gene>
    <name evidence="3" type="ORF">JOC47_001150</name>
</gene>
<proteinExistence type="predicted"/>
<protein>
    <submittedName>
        <fullName evidence="3">Chromosome segregation ATPase</fullName>
    </submittedName>
</protein>
<feature type="compositionally biased region" description="Acidic residues" evidence="1">
    <location>
        <begin position="137"/>
        <end position="151"/>
    </location>
</feature>
<organism evidence="3 4">
    <name type="scientific">Halanaerobacter jeridensis</name>
    <dbReference type="NCBI Taxonomy" id="706427"/>
    <lineage>
        <taxon>Bacteria</taxon>
        <taxon>Bacillati</taxon>
        <taxon>Bacillota</taxon>
        <taxon>Clostridia</taxon>
        <taxon>Halanaerobiales</taxon>
        <taxon>Halobacteroidaceae</taxon>
        <taxon>Halanaerobacter</taxon>
    </lineage>
</organism>